<dbReference type="SUPFAM" id="SSF56801">
    <property type="entry name" value="Acetyl-CoA synthetase-like"/>
    <property type="match status" value="1"/>
</dbReference>
<dbReference type="Gene3D" id="3.40.50.12780">
    <property type="entry name" value="N-terminal domain of ligase-like"/>
    <property type="match status" value="1"/>
</dbReference>
<evidence type="ECO:0000256" key="1">
    <source>
        <dbReference type="SAM" id="Phobius"/>
    </source>
</evidence>
<sequence length="548" mass="61225">MTNCNIGAALHKAAAERKNAVALVTGKNGKYQHWTFRQVVENSNSYANALRKRGVQRGDRVMLMVRPSMEFICLTYALFQLGAVVILIDPGMGYKNLLRCIGSVQPRVLIAIPQVHLFSRLFRKPFKSVKKRFCVGNSLFRLCGIYLQGEARKAGLHFSPVHTAEDELAAIIFTTGSTGPPKGVQYTHGIFYHQLQQIRDYYGIGPQDVDQPGFPLFALFATALGAAAVIPDMDPTRPAEVDPVKFIRSIQDKQVTYSFGSPAIWNVVSRYCIDEQITLPVRKILMAGAPVSGELIKRVQQIMPEDGEIYTPYGATESLPSTSITGREILQETWDQTRIGKGTCVGRPLPGMRVEIIEPVDTPLGDWSEAKILPFGTIGEIVVKGPVVTLAYDHNEKETRMAKIPDAEGGGLWHRMGDMGYQDEQGRLWFCGRKAHRVLTPDGPMYTICCEAIFNEHPEVFRSALVGQGEPGEQWPVLTVELYSKKAKGEEKLCEELRELARSNPLTARINVFMIFAVFPVDIRHNAKIFREKLAVWVMQRMACRQGL</sequence>
<dbReference type="InterPro" id="IPR020845">
    <property type="entry name" value="AMP-binding_CS"/>
</dbReference>
<gene>
    <name evidence="3" type="ORF">Q3M24_00125</name>
</gene>
<organism evidence="3">
    <name type="scientific">Candidatus Electrothrix aestuarii</name>
    <dbReference type="NCBI Taxonomy" id="3062594"/>
    <lineage>
        <taxon>Bacteria</taxon>
        <taxon>Pseudomonadati</taxon>
        <taxon>Thermodesulfobacteriota</taxon>
        <taxon>Desulfobulbia</taxon>
        <taxon>Desulfobulbales</taxon>
        <taxon>Desulfobulbaceae</taxon>
        <taxon>Candidatus Electrothrix</taxon>
    </lineage>
</organism>
<name>A0AAU8LVD2_9BACT</name>
<evidence type="ECO:0000259" key="2">
    <source>
        <dbReference type="Pfam" id="PF00501"/>
    </source>
</evidence>
<dbReference type="NCBIfam" id="NF006754">
    <property type="entry name" value="PRK09274.1"/>
    <property type="match status" value="1"/>
</dbReference>
<dbReference type="KEGG" id="eaj:Q3M24_00125"/>
<dbReference type="InterPro" id="IPR050237">
    <property type="entry name" value="ATP-dep_AMP-bd_enzyme"/>
</dbReference>
<keyword evidence="3" id="KW-0436">Ligase</keyword>
<feature type="domain" description="AMP-dependent synthetase/ligase" evidence="2">
    <location>
        <begin position="11"/>
        <end position="392"/>
    </location>
</feature>
<evidence type="ECO:0000313" key="3">
    <source>
        <dbReference type="EMBL" id="XCN73206.1"/>
    </source>
</evidence>
<dbReference type="PANTHER" id="PTHR43767:SF1">
    <property type="entry name" value="NONRIBOSOMAL PEPTIDE SYNTHASE PES1 (EUROFUNG)-RELATED"/>
    <property type="match status" value="1"/>
</dbReference>
<dbReference type="InterPro" id="IPR042099">
    <property type="entry name" value="ANL_N_sf"/>
</dbReference>
<reference evidence="3" key="1">
    <citation type="journal article" date="2024" name="Syst. Appl. Microbiol.">
        <title>First single-strain enrichments of Electrothrix cable bacteria, description of E. aestuarii sp. nov. and E. rattekaaiensis sp. nov., and proposal of a cable bacteria taxonomy following the rules of the SeqCode.</title>
        <authorList>
            <person name="Plum-Jensen L.E."/>
            <person name="Schramm A."/>
            <person name="Marshall I.P.G."/>
        </authorList>
    </citation>
    <scope>NUCLEOTIDE SEQUENCE</scope>
    <source>
        <strain evidence="3">Rat1</strain>
    </source>
</reference>
<dbReference type="InterPro" id="IPR000873">
    <property type="entry name" value="AMP-dep_synth/lig_dom"/>
</dbReference>
<dbReference type="EMBL" id="CP159373">
    <property type="protein sequence ID" value="XCN73206.1"/>
    <property type="molecule type" value="Genomic_DNA"/>
</dbReference>
<dbReference type="PANTHER" id="PTHR43767">
    <property type="entry name" value="LONG-CHAIN-FATTY-ACID--COA LIGASE"/>
    <property type="match status" value="1"/>
</dbReference>
<dbReference type="Pfam" id="PF00501">
    <property type="entry name" value="AMP-binding"/>
    <property type="match status" value="1"/>
</dbReference>
<dbReference type="GO" id="GO:0016874">
    <property type="term" value="F:ligase activity"/>
    <property type="evidence" value="ECO:0007669"/>
    <property type="project" value="UniProtKB-KW"/>
</dbReference>
<dbReference type="PROSITE" id="PS00455">
    <property type="entry name" value="AMP_BINDING"/>
    <property type="match status" value="1"/>
</dbReference>
<proteinExistence type="predicted"/>
<reference evidence="3" key="2">
    <citation type="submission" date="2024-06" db="EMBL/GenBank/DDBJ databases">
        <authorList>
            <person name="Plum-Jensen L.E."/>
            <person name="Schramm A."/>
            <person name="Marshall I.P.G."/>
        </authorList>
    </citation>
    <scope>NUCLEOTIDE SEQUENCE</scope>
    <source>
        <strain evidence="3">Rat1</strain>
    </source>
</reference>
<dbReference type="AlphaFoldDB" id="A0AAU8LVD2"/>
<keyword evidence="1" id="KW-0472">Membrane</keyword>
<feature type="transmembrane region" description="Helical" evidence="1">
    <location>
        <begin position="71"/>
        <end position="92"/>
    </location>
</feature>
<keyword evidence="1" id="KW-0812">Transmembrane</keyword>
<protein>
    <submittedName>
        <fullName evidence="3">Fatty acid CoA ligase family protein</fullName>
    </submittedName>
</protein>
<accession>A0AAU8LVD2</accession>
<keyword evidence="1" id="KW-1133">Transmembrane helix</keyword>